<reference evidence="1" key="2">
    <citation type="submission" date="2022-06" db="UniProtKB">
        <authorList>
            <consortium name="EnsemblMetazoa"/>
        </authorList>
    </citation>
    <scope>IDENTIFICATION</scope>
    <source>
        <strain evidence="1">p50T (Dazao)</strain>
    </source>
</reference>
<evidence type="ECO:0000313" key="1">
    <source>
        <dbReference type="EnsemblMetazoa" id="XP_037875425.1"/>
    </source>
</evidence>
<evidence type="ECO:0008006" key="3">
    <source>
        <dbReference type="Google" id="ProtNLM"/>
    </source>
</evidence>
<name>A0A8R2R7S0_BOMMO</name>
<accession>A0A8R2R7S0</accession>
<organism evidence="1 2">
    <name type="scientific">Bombyx mori</name>
    <name type="common">Silk moth</name>
    <dbReference type="NCBI Taxonomy" id="7091"/>
    <lineage>
        <taxon>Eukaryota</taxon>
        <taxon>Metazoa</taxon>
        <taxon>Ecdysozoa</taxon>
        <taxon>Arthropoda</taxon>
        <taxon>Hexapoda</taxon>
        <taxon>Insecta</taxon>
        <taxon>Pterygota</taxon>
        <taxon>Neoptera</taxon>
        <taxon>Endopterygota</taxon>
        <taxon>Lepidoptera</taxon>
        <taxon>Glossata</taxon>
        <taxon>Ditrysia</taxon>
        <taxon>Bombycoidea</taxon>
        <taxon>Bombycidae</taxon>
        <taxon>Bombycinae</taxon>
        <taxon>Bombyx</taxon>
    </lineage>
</organism>
<dbReference type="Gene3D" id="1.10.150.240">
    <property type="entry name" value="Putative phosphatase, domain 2"/>
    <property type="match status" value="1"/>
</dbReference>
<dbReference type="PANTHER" id="PTHR18901:SF38">
    <property type="entry name" value="PSEUDOURIDINE-5'-PHOSPHATASE"/>
    <property type="match status" value="1"/>
</dbReference>
<dbReference type="InterPro" id="IPR023214">
    <property type="entry name" value="HAD_sf"/>
</dbReference>
<dbReference type="InterPro" id="IPR023198">
    <property type="entry name" value="PGP-like_dom2"/>
</dbReference>
<dbReference type="Gene3D" id="3.40.50.1000">
    <property type="entry name" value="HAD superfamily/HAD-like"/>
    <property type="match status" value="2"/>
</dbReference>
<dbReference type="GO" id="GO:0016791">
    <property type="term" value="F:phosphatase activity"/>
    <property type="evidence" value="ECO:0007669"/>
    <property type="project" value="TreeGrafter"/>
</dbReference>
<dbReference type="Proteomes" id="UP000005204">
    <property type="component" value="Unassembled WGS sequence"/>
</dbReference>
<protein>
    <recommendedName>
        <fullName evidence="3">Pseudouridine-5'-phosphatase</fullName>
    </recommendedName>
</protein>
<dbReference type="InterPro" id="IPR036412">
    <property type="entry name" value="HAD-like_sf"/>
</dbReference>
<dbReference type="PANTHER" id="PTHR18901">
    <property type="entry name" value="2-DEOXYGLUCOSE-6-PHOSPHATE PHOSPHATASE 2"/>
    <property type="match status" value="1"/>
</dbReference>
<dbReference type="SUPFAM" id="SSF56784">
    <property type="entry name" value="HAD-like"/>
    <property type="match status" value="1"/>
</dbReference>
<sequence>MPCVHFLCRHRPCVAVFVNKRKKFISLHSEVLYHKIIREICEKYGKDYTKDLQTRMTGTTDREICVTVVDLLKLPISVDEFEKQLTDLAQKLLPSAPLLKGAKRLLTHLHDYKVPMALATNSTEQAVRLHALSRPKLFGMFHHKCLVFEDSVVGVEAAIKAGMQVVMTPGPRLQREHTRHATLVIKSLLDFKPELFGLPPFDKTLNKATEITNK</sequence>
<dbReference type="EnsemblMetazoa" id="XM_038019497.1">
    <property type="protein sequence ID" value="XP_037875425.1"/>
    <property type="gene ID" value="LOC101743113"/>
</dbReference>
<evidence type="ECO:0000313" key="2">
    <source>
        <dbReference type="Proteomes" id="UP000005204"/>
    </source>
</evidence>
<keyword evidence="2" id="KW-1185">Reference proteome</keyword>
<dbReference type="AlphaFoldDB" id="A0A8R2R7S0"/>
<proteinExistence type="predicted"/>
<reference evidence="2" key="1">
    <citation type="journal article" date="2008" name="Insect Biochem. Mol. Biol.">
        <title>The genome of a lepidopteran model insect, the silkworm Bombyx mori.</title>
        <authorList>
            <consortium name="International Silkworm Genome Consortium"/>
        </authorList>
    </citation>
    <scope>NUCLEOTIDE SEQUENCE [LARGE SCALE GENOMIC DNA]</scope>
    <source>
        <strain evidence="2">p50T</strain>
    </source>
</reference>